<dbReference type="EMBL" id="MU790542">
    <property type="protein sequence ID" value="KAJ3999268.1"/>
    <property type="molecule type" value="Genomic_DNA"/>
</dbReference>
<proteinExistence type="predicted"/>
<dbReference type="Pfam" id="PF02816">
    <property type="entry name" value="Alpha_kinase"/>
    <property type="match status" value="1"/>
</dbReference>
<evidence type="ECO:0000256" key="3">
    <source>
        <dbReference type="ARBA" id="ARBA00022777"/>
    </source>
</evidence>
<evidence type="ECO:0000259" key="4">
    <source>
        <dbReference type="Pfam" id="PF02816"/>
    </source>
</evidence>
<evidence type="ECO:0000256" key="2">
    <source>
        <dbReference type="ARBA" id="ARBA00022679"/>
    </source>
</evidence>
<comment type="caution">
    <text evidence="5">The sequence shown here is derived from an EMBL/GenBank/DDBJ whole genome shotgun (WGS) entry which is preliminary data.</text>
</comment>
<dbReference type="SUPFAM" id="SSF56112">
    <property type="entry name" value="Protein kinase-like (PK-like)"/>
    <property type="match status" value="1"/>
</dbReference>
<evidence type="ECO:0000313" key="5">
    <source>
        <dbReference type="EMBL" id="KAJ3999268.1"/>
    </source>
</evidence>
<keyword evidence="1" id="KW-0723">Serine/threonine-protein kinase</keyword>
<dbReference type="InterPro" id="IPR011009">
    <property type="entry name" value="Kinase-like_dom_sf"/>
</dbReference>
<keyword evidence="3" id="KW-0418">Kinase</keyword>
<reference evidence="5" key="1">
    <citation type="submission" date="2022-08" db="EMBL/GenBank/DDBJ databases">
        <authorList>
            <consortium name="DOE Joint Genome Institute"/>
            <person name="Min B."/>
            <person name="Riley R."/>
            <person name="Sierra-Patev S."/>
            <person name="Naranjo-Ortiz M."/>
            <person name="Looney B."/>
            <person name="Konkel Z."/>
            <person name="Slot J.C."/>
            <person name="Sakamoto Y."/>
            <person name="Steenwyk J.L."/>
            <person name="Rokas A."/>
            <person name="Carro J."/>
            <person name="Camarero S."/>
            <person name="Ferreira P."/>
            <person name="Molpeceres G."/>
            <person name="Ruiz-Duenas F.J."/>
            <person name="Serrano A."/>
            <person name="Henrissat B."/>
            <person name="Drula E."/>
            <person name="Hughes K.W."/>
            <person name="Mata J.L."/>
            <person name="Ishikawa N.K."/>
            <person name="Vargas-Isla R."/>
            <person name="Ushijima S."/>
            <person name="Smith C.A."/>
            <person name="Ahrendt S."/>
            <person name="Andreopoulos W."/>
            <person name="He G."/>
            <person name="Labutti K."/>
            <person name="Lipzen A."/>
            <person name="Ng V."/>
            <person name="Sandor L."/>
            <person name="Barry K."/>
            <person name="Martinez A.T."/>
            <person name="Xiao Y."/>
            <person name="Gibbons J.G."/>
            <person name="Terashima K."/>
            <person name="Hibbett D.S."/>
            <person name="Grigoriev I.V."/>
        </authorList>
    </citation>
    <scope>NUCLEOTIDE SEQUENCE</scope>
    <source>
        <strain evidence="5">TFB10827</strain>
    </source>
</reference>
<sequence length="274" mass="31075">MFLRKPSSLYRPLLVHLSLAIALFSLMVVASPVGITHLLNRDQELERFVIQLGRKQTGSDAWLPSSVNFAKDQHLTLFIGNHLLEFQGSTDPHTIIHQNPNLPTNRNCLILLGEKRRRHLSFTIGSDKTAAFWAKMTDIMDLERELGRKIYDDLDYNYAVMSALIHGDPEWRIHLLVGPSKISVGLFKCYWSGAMEHPLHNNKIGDTLTTFAHFTYQWTYKSLVFADLRSTEDITNLYILFDPMTHTIGSILIRVACPKVEAVGSEGSGPKQDE</sequence>
<organism evidence="5 6">
    <name type="scientific">Lentinula boryana</name>
    <dbReference type="NCBI Taxonomy" id="40481"/>
    <lineage>
        <taxon>Eukaryota</taxon>
        <taxon>Fungi</taxon>
        <taxon>Dikarya</taxon>
        <taxon>Basidiomycota</taxon>
        <taxon>Agaricomycotina</taxon>
        <taxon>Agaricomycetes</taxon>
        <taxon>Agaricomycetidae</taxon>
        <taxon>Agaricales</taxon>
        <taxon>Marasmiineae</taxon>
        <taxon>Omphalotaceae</taxon>
        <taxon>Lentinula</taxon>
    </lineage>
</organism>
<feature type="domain" description="Alpha-type protein kinase" evidence="4">
    <location>
        <begin position="186"/>
        <end position="248"/>
    </location>
</feature>
<dbReference type="InterPro" id="IPR004166">
    <property type="entry name" value="a-kinase_dom"/>
</dbReference>
<keyword evidence="6" id="KW-1185">Reference proteome</keyword>
<evidence type="ECO:0000256" key="1">
    <source>
        <dbReference type="ARBA" id="ARBA00022527"/>
    </source>
</evidence>
<keyword evidence="2" id="KW-0808">Transferase</keyword>
<dbReference type="Gene3D" id="3.20.200.10">
    <property type="entry name" value="MHCK/EF2 kinase"/>
    <property type="match status" value="1"/>
</dbReference>
<dbReference type="Proteomes" id="UP001163828">
    <property type="component" value="Unassembled WGS sequence"/>
</dbReference>
<evidence type="ECO:0000313" key="6">
    <source>
        <dbReference type="Proteomes" id="UP001163828"/>
    </source>
</evidence>
<protein>
    <recommendedName>
        <fullName evidence="4">Alpha-type protein kinase domain-containing protein</fullName>
    </recommendedName>
</protein>
<name>A0ABQ8QLM3_9AGAR</name>
<accession>A0ABQ8QLM3</accession>
<gene>
    <name evidence="5" type="ORF">F5050DRAFT_1709887</name>
</gene>